<feature type="region of interest" description="Disordered" evidence="2">
    <location>
        <begin position="1"/>
        <end position="36"/>
    </location>
</feature>
<feature type="coiled-coil region" evidence="1">
    <location>
        <begin position="533"/>
        <end position="560"/>
    </location>
</feature>
<proteinExistence type="predicted"/>
<evidence type="ECO:0000313" key="3">
    <source>
        <dbReference type="EMBL" id="OGE73698.1"/>
    </source>
</evidence>
<dbReference type="STRING" id="1817821.A2717_03640"/>
<dbReference type="AlphaFoldDB" id="A0A1F5N7X8"/>
<dbReference type="Proteomes" id="UP000177610">
    <property type="component" value="Unassembled WGS sequence"/>
</dbReference>
<comment type="caution">
    <text evidence="3">The sequence shown here is derived from an EMBL/GenBank/DDBJ whole genome shotgun (WGS) entry which is preliminary data.</text>
</comment>
<organism evidence="3 4">
    <name type="scientific">Candidatus Doudnabacteria bacterium RIFCSPHIGHO2_01_FULL_41_86</name>
    <dbReference type="NCBI Taxonomy" id="1817821"/>
    <lineage>
        <taxon>Bacteria</taxon>
        <taxon>Candidatus Doudnaibacteriota</taxon>
    </lineage>
</organism>
<evidence type="ECO:0000313" key="4">
    <source>
        <dbReference type="Proteomes" id="UP000177610"/>
    </source>
</evidence>
<keyword evidence="1" id="KW-0175">Coiled coil</keyword>
<feature type="compositionally biased region" description="Basic and acidic residues" evidence="2">
    <location>
        <begin position="15"/>
        <end position="35"/>
    </location>
</feature>
<evidence type="ECO:0000256" key="2">
    <source>
        <dbReference type="SAM" id="MobiDB-lite"/>
    </source>
</evidence>
<evidence type="ECO:0000256" key="1">
    <source>
        <dbReference type="SAM" id="Coils"/>
    </source>
</evidence>
<gene>
    <name evidence="3" type="ORF">A2717_03640</name>
</gene>
<name>A0A1F5N7X8_9BACT</name>
<dbReference type="EMBL" id="MFEH01000005">
    <property type="protein sequence ID" value="OGE73698.1"/>
    <property type="molecule type" value="Genomic_DNA"/>
</dbReference>
<accession>A0A1F5N7X8</accession>
<protein>
    <submittedName>
        <fullName evidence="3">Uncharacterized protein</fullName>
    </submittedName>
</protein>
<feature type="coiled-coil region" evidence="1">
    <location>
        <begin position="394"/>
        <end position="428"/>
    </location>
</feature>
<feature type="coiled-coil region" evidence="1">
    <location>
        <begin position="125"/>
        <end position="152"/>
    </location>
</feature>
<sequence length="563" mass="64228">MSESQPNMEELLAQARDKAASIQQEREQKAADDKQAAVTSQVDKLYADREEQVALNSDISNTNTASNLKWQHIRALNNQKTQVFESKKEADAAIADEQTPDEVKSLYRQVQTQAGVDDRQIDEKIAQTREAIQEANELVASKTQKIDQTTAEAEKIMGLSPEVRRQEEIFPALQEYVIKRREIAAQAKEVEMQFDINKLVERIYSQIITGTQRSRRDRNEWSDKRDFEYDLDLNFREFGSTEAASKLVSNPELLQRIKEGILKKIQETFASNHSQPGDNHEQEAVKAANSSLNLIIGGGKDQVKVQVWNGAVGWGGVEKWESKDVSAAGMPHLPYSWELSDEQKAKLEAAIKDTNMPMQELKTSLGFKFNPETVGRIKEDALVEDREFNRQRELKDIQKKIEGLVVRIDEIEREIVSTQEQVVILQKNLDYDKAGRAVTVQGEKIVRLQKELSETQITLRDLPKGFFGGVKDKIKQEILTKKIENIGRELPQEQQVLATLKEKQEGIKLGLGSNLMRDSYRADDRLEIQRSILNKNQTELQKMRTDLQKLESRRSALESTKPK</sequence>
<reference evidence="3 4" key="1">
    <citation type="journal article" date="2016" name="Nat. Commun.">
        <title>Thousands of microbial genomes shed light on interconnected biogeochemical processes in an aquifer system.</title>
        <authorList>
            <person name="Anantharaman K."/>
            <person name="Brown C.T."/>
            <person name="Hug L.A."/>
            <person name="Sharon I."/>
            <person name="Castelle C.J."/>
            <person name="Probst A.J."/>
            <person name="Thomas B.C."/>
            <person name="Singh A."/>
            <person name="Wilkins M.J."/>
            <person name="Karaoz U."/>
            <person name="Brodie E.L."/>
            <person name="Williams K.H."/>
            <person name="Hubbard S.S."/>
            <person name="Banfield J.F."/>
        </authorList>
    </citation>
    <scope>NUCLEOTIDE SEQUENCE [LARGE SCALE GENOMIC DNA]</scope>
</reference>